<evidence type="ECO:0000256" key="6">
    <source>
        <dbReference type="ARBA" id="ARBA00022679"/>
    </source>
</evidence>
<name>A0A6S6SMW9_9BACT</name>
<evidence type="ECO:0000256" key="1">
    <source>
        <dbReference type="ARBA" id="ARBA00004496"/>
    </source>
</evidence>
<dbReference type="InterPro" id="IPR046886">
    <property type="entry name" value="RsmE_MTase_dom"/>
</dbReference>
<dbReference type="InterPro" id="IPR015947">
    <property type="entry name" value="PUA-like_sf"/>
</dbReference>
<dbReference type="PIRSF" id="PIRSF015601">
    <property type="entry name" value="MTase_slr0722"/>
    <property type="match status" value="1"/>
</dbReference>
<sequence length="234" mass="26409">MQLFYAHKIEASKAFLDPEETRHCTKTLRKNINDIISFTDGCGGMYAGKIVDFNKKSCTLEILKTLETSDKRNFKLHLAIAPTKNINRLEWFLEKATEFGIDEVTFLLCQRSERKKIRLDRLEKVVLSAAKQSLKSIFPKVNDLTKFKDFIPQAKADFKGIAHCNTPDLPHLKNVLQQEVTEILILIGPEGDFSDAEVALTKEHGFEEIGLGTSRLRTETAGLAACHTVHLLHA</sequence>
<dbReference type="EC" id="2.1.1.193" evidence="10"/>
<dbReference type="PANTHER" id="PTHR30027">
    <property type="entry name" value="RIBOSOMAL RNA SMALL SUBUNIT METHYLTRANSFERASE E"/>
    <property type="match status" value="1"/>
</dbReference>
<protein>
    <recommendedName>
        <fullName evidence="10">Ribosomal RNA small subunit methyltransferase E</fullName>
        <ecNumber evidence="10">2.1.1.193</ecNumber>
    </recommendedName>
</protein>
<evidence type="ECO:0000259" key="11">
    <source>
        <dbReference type="Pfam" id="PF04452"/>
    </source>
</evidence>
<evidence type="ECO:0000259" key="12">
    <source>
        <dbReference type="Pfam" id="PF20260"/>
    </source>
</evidence>
<evidence type="ECO:0000256" key="2">
    <source>
        <dbReference type="ARBA" id="ARBA00005528"/>
    </source>
</evidence>
<dbReference type="SUPFAM" id="SSF88697">
    <property type="entry name" value="PUA domain-like"/>
    <property type="match status" value="1"/>
</dbReference>
<accession>A0A6S6SMW9</accession>
<dbReference type="Gene3D" id="3.40.1280.10">
    <property type="match status" value="1"/>
</dbReference>
<dbReference type="InterPro" id="IPR046887">
    <property type="entry name" value="RsmE_PUA-like"/>
</dbReference>
<evidence type="ECO:0000256" key="5">
    <source>
        <dbReference type="ARBA" id="ARBA00022603"/>
    </source>
</evidence>
<keyword evidence="6 10" id="KW-0808">Transferase</keyword>
<dbReference type="NCBIfam" id="NF008702">
    <property type="entry name" value="PRK11713.6-1"/>
    <property type="match status" value="1"/>
</dbReference>
<dbReference type="InterPro" id="IPR029028">
    <property type="entry name" value="Alpha/beta_knot_MTases"/>
</dbReference>
<evidence type="ECO:0000256" key="10">
    <source>
        <dbReference type="PIRNR" id="PIRNR015601"/>
    </source>
</evidence>
<dbReference type="InterPro" id="IPR006700">
    <property type="entry name" value="RsmE"/>
</dbReference>
<dbReference type="EMBL" id="CACVAQ010000094">
    <property type="protein sequence ID" value="CAA6804058.1"/>
    <property type="molecule type" value="Genomic_DNA"/>
</dbReference>
<proteinExistence type="inferred from homology"/>
<comment type="catalytic activity">
    <reaction evidence="9 10">
        <text>uridine(1498) in 16S rRNA + S-adenosyl-L-methionine = N(3)-methyluridine(1498) in 16S rRNA + S-adenosyl-L-homocysteine + H(+)</text>
        <dbReference type="Rhea" id="RHEA:42920"/>
        <dbReference type="Rhea" id="RHEA-COMP:10283"/>
        <dbReference type="Rhea" id="RHEA-COMP:10284"/>
        <dbReference type="ChEBI" id="CHEBI:15378"/>
        <dbReference type="ChEBI" id="CHEBI:57856"/>
        <dbReference type="ChEBI" id="CHEBI:59789"/>
        <dbReference type="ChEBI" id="CHEBI:65315"/>
        <dbReference type="ChEBI" id="CHEBI:74502"/>
        <dbReference type="EC" id="2.1.1.193"/>
    </reaction>
</comment>
<dbReference type="InterPro" id="IPR029026">
    <property type="entry name" value="tRNA_m1G_MTases_N"/>
</dbReference>
<dbReference type="Pfam" id="PF04452">
    <property type="entry name" value="Methyltrans_RNA"/>
    <property type="match status" value="1"/>
</dbReference>
<evidence type="ECO:0000256" key="9">
    <source>
        <dbReference type="ARBA" id="ARBA00047944"/>
    </source>
</evidence>
<dbReference type="AlphaFoldDB" id="A0A6S6SMW9"/>
<keyword evidence="3 10" id="KW-0963">Cytoplasm</keyword>
<comment type="function">
    <text evidence="8 10">Specifically methylates the N3 position of the uracil ring of uridine 1498 (m3U1498) in 16S rRNA. Acts on the fully assembled 30S ribosomal subunit.</text>
</comment>
<dbReference type="SUPFAM" id="SSF75217">
    <property type="entry name" value="alpha/beta knot"/>
    <property type="match status" value="1"/>
</dbReference>
<dbReference type="GO" id="GO:0005737">
    <property type="term" value="C:cytoplasm"/>
    <property type="evidence" value="ECO:0007669"/>
    <property type="project" value="UniProtKB-SubCell"/>
</dbReference>
<comment type="similarity">
    <text evidence="2 10">Belongs to the RNA methyltransferase RsmE family.</text>
</comment>
<dbReference type="CDD" id="cd18084">
    <property type="entry name" value="RsmE-like"/>
    <property type="match status" value="1"/>
</dbReference>
<dbReference type="NCBIfam" id="TIGR00046">
    <property type="entry name" value="RsmE family RNA methyltransferase"/>
    <property type="match status" value="1"/>
</dbReference>
<evidence type="ECO:0000256" key="4">
    <source>
        <dbReference type="ARBA" id="ARBA00022552"/>
    </source>
</evidence>
<keyword evidence="7 10" id="KW-0949">S-adenosyl-L-methionine</keyword>
<keyword evidence="5 10" id="KW-0489">Methyltransferase</keyword>
<feature type="domain" description="Ribosomal RNA small subunit methyltransferase E PUA-like" evidence="12">
    <location>
        <begin position="16"/>
        <end position="63"/>
    </location>
</feature>
<dbReference type="Pfam" id="PF20260">
    <property type="entry name" value="PUA_4"/>
    <property type="match status" value="1"/>
</dbReference>
<dbReference type="GO" id="GO:0070042">
    <property type="term" value="F:rRNA (uridine-N3-)-methyltransferase activity"/>
    <property type="evidence" value="ECO:0007669"/>
    <property type="project" value="TreeGrafter"/>
</dbReference>
<evidence type="ECO:0000256" key="7">
    <source>
        <dbReference type="ARBA" id="ARBA00022691"/>
    </source>
</evidence>
<dbReference type="Gene3D" id="2.40.240.20">
    <property type="entry name" value="Hypothetical PUA domain-like, domain 1"/>
    <property type="match status" value="1"/>
</dbReference>
<keyword evidence="4 10" id="KW-0698">rRNA processing</keyword>
<evidence type="ECO:0000256" key="8">
    <source>
        <dbReference type="ARBA" id="ARBA00025699"/>
    </source>
</evidence>
<gene>
    <name evidence="13" type="ORF">HELGO_WM33112</name>
</gene>
<reference evidence="13" key="1">
    <citation type="submission" date="2020-01" db="EMBL/GenBank/DDBJ databases">
        <authorList>
            <person name="Meier V. D."/>
            <person name="Meier V D."/>
        </authorList>
    </citation>
    <scope>NUCLEOTIDE SEQUENCE</scope>
    <source>
        <strain evidence="13">HLG_WM_MAG_10</strain>
    </source>
</reference>
<evidence type="ECO:0000256" key="3">
    <source>
        <dbReference type="ARBA" id="ARBA00022490"/>
    </source>
</evidence>
<dbReference type="PANTHER" id="PTHR30027:SF3">
    <property type="entry name" value="16S RRNA (URACIL(1498)-N(3))-METHYLTRANSFERASE"/>
    <property type="match status" value="1"/>
</dbReference>
<evidence type="ECO:0000313" key="13">
    <source>
        <dbReference type="EMBL" id="CAA6804058.1"/>
    </source>
</evidence>
<feature type="domain" description="Ribosomal RNA small subunit methyltransferase E methyltransferase" evidence="11">
    <location>
        <begin position="72"/>
        <end position="229"/>
    </location>
</feature>
<comment type="subcellular location">
    <subcellularLocation>
        <location evidence="1 10">Cytoplasm</location>
    </subcellularLocation>
</comment>
<organism evidence="13">
    <name type="scientific">uncultured Aureispira sp</name>
    <dbReference type="NCBI Taxonomy" id="1331704"/>
    <lineage>
        <taxon>Bacteria</taxon>
        <taxon>Pseudomonadati</taxon>
        <taxon>Bacteroidota</taxon>
        <taxon>Saprospiria</taxon>
        <taxon>Saprospirales</taxon>
        <taxon>Saprospiraceae</taxon>
        <taxon>Aureispira</taxon>
        <taxon>environmental samples</taxon>
    </lineage>
</organism>
<dbReference type="GO" id="GO:0070475">
    <property type="term" value="P:rRNA base methylation"/>
    <property type="evidence" value="ECO:0007669"/>
    <property type="project" value="TreeGrafter"/>
</dbReference>